<reference evidence="1" key="2">
    <citation type="submission" date="2023-05" db="EMBL/GenBank/DDBJ databases">
        <authorList>
            <consortium name="Lawrence Berkeley National Laboratory"/>
            <person name="Steindorff A."/>
            <person name="Hensen N."/>
            <person name="Bonometti L."/>
            <person name="Westerberg I."/>
            <person name="Brannstrom I.O."/>
            <person name="Guillou S."/>
            <person name="Cros-Aarteil S."/>
            <person name="Calhoun S."/>
            <person name="Haridas S."/>
            <person name="Kuo A."/>
            <person name="Mondo S."/>
            <person name="Pangilinan J."/>
            <person name="Riley R."/>
            <person name="Labutti K."/>
            <person name="Andreopoulos B."/>
            <person name="Lipzen A."/>
            <person name="Chen C."/>
            <person name="Yanf M."/>
            <person name="Daum C."/>
            <person name="Ng V."/>
            <person name="Clum A."/>
            <person name="Ohm R."/>
            <person name="Martin F."/>
            <person name="Silar P."/>
            <person name="Natvig D."/>
            <person name="Lalanne C."/>
            <person name="Gautier V."/>
            <person name="Ament-Velasquez S.L."/>
            <person name="Kruys A."/>
            <person name="Hutchinson M.I."/>
            <person name="Powell A.J."/>
            <person name="Barry K."/>
            <person name="Miller A.N."/>
            <person name="Grigoriev I.V."/>
            <person name="Debuchy R."/>
            <person name="Gladieux P."/>
            <person name="Thoren M.H."/>
            <person name="Johannesson H."/>
        </authorList>
    </citation>
    <scope>NUCLEOTIDE SEQUENCE</scope>
    <source>
        <strain evidence="1">PSN309</strain>
    </source>
</reference>
<reference evidence="1" key="1">
    <citation type="journal article" date="2023" name="Mol. Phylogenet. Evol.">
        <title>Genome-scale phylogeny and comparative genomics of the fungal order Sordariales.</title>
        <authorList>
            <person name="Hensen N."/>
            <person name="Bonometti L."/>
            <person name="Westerberg I."/>
            <person name="Brannstrom I.O."/>
            <person name="Guillou S."/>
            <person name="Cros-Aarteil S."/>
            <person name="Calhoun S."/>
            <person name="Haridas S."/>
            <person name="Kuo A."/>
            <person name="Mondo S."/>
            <person name="Pangilinan J."/>
            <person name="Riley R."/>
            <person name="LaButti K."/>
            <person name="Andreopoulos B."/>
            <person name="Lipzen A."/>
            <person name="Chen C."/>
            <person name="Yan M."/>
            <person name="Daum C."/>
            <person name="Ng V."/>
            <person name="Clum A."/>
            <person name="Steindorff A."/>
            <person name="Ohm R.A."/>
            <person name="Martin F."/>
            <person name="Silar P."/>
            <person name="Natvig D.O."/>
            <person name="Lalanne C."/>
            <person name="Gautier V."/>
            <person name="Ament-Velasquez S.L."/>
            <person name="Kruys A."/>
            <person name="Hutchinson M.I."/>
            <person name="Powell A.J."/>
            <person name="Barry K."/>
            <person name="Miller A.N."/>
            <person name="Grigoriev I.V."/>
            <person name="Debuchy R."/>
            <person name="Gladieux P."/>
            <person name="Hiltunen Thoren M."/>
            <person name="Johannesson H."/>
        </authorList>
    </citation>
    <scope>NUCLEOTIDE SEQUENCE</scope>
    <source>
        <strain evidence="1">PSN309</strain>
    </source>
</reference>
<name>A0AAN6WX33_9PEZI</name>
<proteinExistence type="predicted"/>
<gene>
    <name evidence="1" type="ORF">QBC35DRAFT_179873</name>
</gene>
<keyword evidence="2" id="KW-1185">Reference proteome</keyword>
<organism evidence="1 2">
    <name type="scientific">Podospora australis</name>
    <dbReference type="NCBI Taxonomy" id="1536484"/>
    <lineage>
        <taxon>Eukaryota</taxon>
        <taxon>Fungi</taxon>
        <taxon>Dikarya</taxon>
        <taxon>Ascomycota</taxon>
        <taxon>Pezizomycotina</taxon>
        <taxon>Sordariomycetes</taxon>
        <taxon>Sordariomycetidae</taxon>
        <taxon>Sordariales</taxon>
        <taxon>Podosporaceae</taxon>
        <taxon>Podospora</taxon>
    </lineage>
</organism>
<protein>
    <submittedName>
        <fullName evidence="1">Uncharacterized protein</fullName>
    </submittedName>
</protein>
<evidence type="ECO:0000313" key="1">
    <source>
        <dbReference type="EMBL" id="KAK4188900.1"/>
    </source>
</evidence>
<accession>A0AAN6WX33</accession>
<dbReference type="EMBL" id="MU864382">
    <property type="protein sequence ID" value="KAK4188900.1"/>
    <property type="molecule type" value="Genomic_DNA"/>
</dbReference>
<comment type="caution">
    <text evidence="1">The sequence shown here is derived from an EMBL/GenBank/DDBJ whole genome shotgun (WGS) entry which is preliminary data.</text>
</comment>
<sequence>MLEKVEPFFSYQTELGAVWRWCLGGVLSFRTVLRVPSGRAHTHAMAAMAERSSRRAGLCLSGACMRLISTSVLSRITSKPILTSCVCGDHHSLKTSLHVDLRSASVQIGKVHKKKGVGKHFPSCGEIETTIRGCLLSLSIEVSSVNLPDEIRYHSKHPTDEASSFLLPSLSVRLETLLHLLVGGCVVVEQDEEPDARVHVSLLVWYQEEPGTTL</sequence>
<evidence type="ECO:0000313" key="2">
    <source>
        <dbReference type="Proteomes" id="UP001302126"/>
    </source>
</evidence>
<dbReference type="Proteomes" id="UP001302126">
    <property type="component" value="Unassembled WGS sequence"/>
</dbReference>
<dbReference type="AlphaFoldDB" id="A0AAN6WX33"/>